<gene>
    <name evidence="1" type="ORF">LTR37_001510</name>
</gene>
<evidence type="ECO:0000313" key="2">
    <source>
        <dbReference type="Proteomes" id="UP001281147"/>
    </source>
</evidence>
<comment type="caution">
    <text evidence="1">The sequence shown here is derived from an EMBL/GenBank/DDBJ whole genome shotgun (WGS) entry which is preliminary data.</text>
</comment>
<keyword evidence="2" id="KW-1185">Reference proteome</keyword>
<proteinExistence type="predicted"/>
<accession>A0ACC3NUW4</accession>
<name>A0ACC3NUW4_9PEZI</name>
<protein>
    <submittedName>
        <fullName evidence="1">Uncharacterized protein</fullName>
    </submittedName>
</protein>
<dbReference type="Proteomes" id="UP001281147">
    <property type="component" value="Unassembled WGS sequence"/>
</dbReference>
<evidence type="ECO:0000313" key="1">
    <source>
        <dbReference type="EMBL" id="KAK3723629.1"/>
    </source>
</evidence>
<reference evidence="1" key="1">
    <citation type="submission" date="2023-07" db="EMBL/GenBank/DDBJ databases">
        <title>Black Yeasts Isolated from many extreme environments.</title>
        <authorList>
            <person name="Coleine C."/>
            <person name="Stajich J.E."/>
            <person name="Selbmann L."/>
        </authorList>
    </citation>
    <scope>NUCLEOTIDE SEQUENCE</scope>
    <source>
        <strain evidence="1">CCFEE 5714</strain>
    </source>
</reference>
<dbReference type="EMBL" id="JAUTXU010000008">
    <property type="protein sequence ID" value="KAK3723629.1"/>
    <property type="molecule type" value="Genomic_DNA"/>
</dbReference>
<sequence length="136" mass="14577">MGCWTGYSLRLVAIFDKTDKGVATSPQPGERPQKHIKAATEDIKPMEVDDIASFHDKDTLAIDTRLTTTSAPAAIATSANGGFGVPAEVLPLYKRVSTRGDSDASEEMKCLKATIADMPAQAKTKAEDMTKLDDAF</sequence>
<organism evidence="1 2">
    <name type="scientific">Vermiconidia calcicola</name>
    <dbReference type="NCBI Taxonomy" id="1690605"/>
    <lineage>
        <taxon>Eukaryota</taxon>
        <taxon>Fungi</taxon>
        <taxon>Dikarya</taxon>
        <taxon>Ascomycota</taxon>
        <taxon>Pezizomycotina</taxon>
        <taxon>Dothideomycetes</taxon>
        <taxon>Dothideomycetidae</taxon>
        <taxon>Mycosphaerellales</taxon>
        <taxon>Extremaceae</taxon>
        <taxon>Vermiconidia</taxon>
    </lineage>
</organism>